<dbReference type="PANTHER" id="PTHR19302">
    <property type="entry name" value="GAMMA TUBULIN COMPLEX PROTEIN"/>
    <property type="match status" value="1"/>
</dbReference>
<dbReference type="GO" id="GO:0000278">
    <property type="term" value="P:mitotic cell cycle"/>
    <property type="evidence" value="ECO:0007669"/>
    <property type="project" value="TreeGrafter"/>
</dbReference>
<dbReference type="RefSeq" id="XP_004831109.1">
    <property type="nucleotide sequence ID" value="XM_004831052.1"/>
</dbReference>
<evidence type="ECO:0000259" key="7">
    <source>
        <dbReference type="Pfam" id="PF17681"/>
    </source>
</evidence>
<dbReference type="GO" id="GO:0043015">
    <property type="term" value="F:gamma-tubulin binding"/>
    <property type="evidence" value="ECO:0007669"/>
    <property type="project" value="InterPro"/>
</dbReference>
<dbReference type="InterPro" id="IPR007259">
    <property type="entry name" value="GCP"/>
</dbReference>
<organism evidence="8 9">
    <name type="scientific">Theileria equi strain WA</name>
    <dbReference type="NCBI Taxonomy" id="1537102"/>
    <lineage>
        <taxon>Eukaryota</taxon>
        <taxon>Sar</taxon>
        <taxon>Alveolata</taxon>
        <taxon>Apicomplexa</taxon>
        <taxon>Aconoidasida</taxon>
        <taxon>Piroplasmida</taxon>
        <taxon>Theileriidae</taxon>
        <taxon>Theileria</taxon>
    </lineage>
</organism>
<evidence type="ECO:0000313" key="8">
    <source>
        <dbReference type="EMBL" id="AFZ81443.1"/>
    </source>
</evidence>
<evidence type="ECO:0000256" key="2">
    <source>
        <dbReference type="ARBA" id="ARBA00022490"/>
    </source>
</evidence>
<dbReference type="EMBL" id="CP001670">
    <property type="protein sequence ID" value="AFZ81443.1"/>
    <property type="molecule type" value="Genomic_DNA"/>
</dbReference>
<gene>
    <name evidence="8" type="ORF">BEWA_008530</name>
</gene>
<proteinExistence type="inferred from homology"/>
<protein>
    <recommendedName>
        <fullName evidence="5">Spindle pole body component</fullName>
    </recommendedName>
</protein>
<dbReference type="InterPro" id="IPR040457">
    <property type="entry name" value="GCP_C"/>
</dbReference>
<evidence type="ECO:0000259" key="6">
    <source>
        <dbReference type="Pfam" id="PF04130"/>
    </source>
</evidence>
<keyword evidence="3 5" id="KW-0493">Microtubule</keyword>
<dbReference type="GO" id="GO:0007020">
    <property type="term" value="P:microtubule nucleation"/>
    <property type="evidence" value="ECO:0007669"/>
    <property type="project" value="InterPro"/>
</dbReference>
<dbReference type="GO" id="GO:0000922">
    <property type="term" value="C:spindle pole"/>
    <property type="evidence" value="ECO:0007669"/>
    <property type="project" value="InterPro"/>
</dbReference>
<dbReference type="GO" id="GO:0051225">
    <property type="term" value="P:spindle assembly"/>
    <property type="evidence" value="ECO:0007669"/>
    <property type="project" value="TreeGrafter"/>
</dbReference>
<accession>L0B1U2</accession>
<evidence type="ECO:0000313" key="9">
    <source>
        <dbReference type="Proteomes" id="UP000031512"/>
    </source>
</evidence>
<dbReference type="InterPro" id="IPR041470">
    <property type="entry name" value="GCP_N"/>
</dbReference>
<keyword evidence="9" id="KW-1185">Reference proteome</keyword>
<dbReference type="GO" id="GO:0031122">
    <property type="term" value="P:cytoplasmic microtubule organization"/>
    <property type="evidence" value="ECO:0007669"/>
    <property type="project" value="TreeGrafter"/>
</dbReference>
<dbReference type="GO" id="GO:0005874">
    <property type="term" value="C:microtubule"/>
    <property type="evidence" value="ECO:0007669"/>
    <property type="project" value="UniProtKB-KW"/>
</dbReference>
<dbReference type="eggNOG" id="KOG2001">
    <property type="taxonomic scope" value="Eukaryota"/>
</dbReference>
<dbReference type="GO" id="GO:0051011">
    <property type="term" value="F:microtubule minus-end binding"/>
    <property type="evidence" value="ECO:0007669"/>
    <property type="project" value="TreeGrafter"/>
</dbReference>
<dbReference type="GO" id="GO:0000930">
    <property type="term" value="C:gamma-tubulin complex"/>
    <property type="evidence" value="ECO:0007669"/>
    <property type="project" value="TreeGrafter"/>
</dbReference>
<comment type="subcellular location">
    <subcellularLocation>
        <location evidence="5">Cytoplasm</location>
        <location evidence="5">Cytoskeleton</location>
        <location evidence="5">Microtubule organizing center</location>
    </subcellularLocation>
</comment>
<sequence>MEILKLAVYQRNIQKFITLNERSYVCQSISEVILNVLDDLQDKVIQFETKHQQTFLGLHRLKIYLQPALSIFELLNSIIQPFVSEYGNDKYMKHNENVHSSDFIYSNESTLPFEVSGEHICTCIGVELINKLYSIRKMFGPGDSRRNIVNYLFNKAMTSYTQLITQWMYFGILNDPYKEFFVTHVLPTDDMEHANANTLYDSEVVLDEEKIPEPINSIYKEIYSIGKYIRIIESMPLQAVGNYTYTSVEDLISHVKDVHQNISNRVMKFVMIDSNFTGKLESVYKFYLLSQSDFIYPIFDLINHEKSEYILQKTFRESLEFSSVRGDPRKDFFEIKLDNITNLPAALDYLSNGGYKITTSSNPEVYKRIAISCGESHSVFVFNNNVMYKYLLLFKYIFQLKYSEFQLSNVWANQIKTRELPLDPQTQTRFNFSLITRERMLFFVRTLLQHTCIDVVYDEYNTLCAENFEDLSELTTRHEQFLNNLLEESLLTNAEIFPVIMRTLGICNAFSKHMLKFADFITDNSIVACKLSGIKKHLVQRRLAVERHSKDTSKLLNNPGYIAMVKNANKQFEENVKNFMALLRAKDIKKLQYKFNFNYFF</sequence>
<feature type="domain" description="Gamma tubulin complex component protein N-terminal" evidence="7">
    <location>
        <begin position="2"/>
        <end position="270"/>
    </location>
</feature>
<comment type="similarity">
    <text evidence="1 5">Belongs to the TUBGCP family.</text>
</comment>
<keyword evidence="4 5" id="KW-0206">Cytoskeleton</keyword>
<dbReference type="Pfam" id="PF17681">
    <property type="entry name" value="GCP_N_terminal"/>
    <property type="match status" value="1"/>
</dbReference>
<evidence type="ECO:0000256" key="1">
    <source>
        <dbReference type="ARBA" id="ARBA00010337"/>
    </source>
</evidence>
<feature type="domain" description="Gamma tubulin complex component C-terminal" evidence="6">
    <location>
        <begin position="279"/>
        <end position="601"/>
    </location>
</feature>
<dbReference type="Proteomes" id="UP000031512">
    <property type="component" value="Chromosome 3"/>
</dbReference>
<dbReference type="Gene3D" id="1.20.120.1900">
    <property type="entry name" value="Gamma-tubulin complex, C-terminal domain"/>
    <property type="match status" value="1"/>
</dbReference>
<dbReference type="Pfam" id="PF04130">
    <property type="entry name" value="GCP_C_terminal"/>
    <property type="match status" value="1"/>
</dbReference>
<dbReference type="STRING" id="1537102.L0B1U2"/>
<evidence type="ECO:0000256" key="4">
    <source>
        <dbReference type="ARBA" id="ARBA00023212"/>
    </source>
</evidence>
<evidence type="ECO:0000256" key="3">
    <source>
        <dbReference type="ARBA" id="ARBA00022701"/>
    </source>
</evidence>
<keyword evidence="2 5" id="KW-0963">Cytoplasm</keyword>
<dbReference type="KEGG" id="beq:BEWA_008530"/>
<dbReference type="GeneID" id="15804704"/>
<dbReference type="VEuPathDB" id="PiroplasmaDB:BEWA_008530"/>
<dbReference type="AlphaFoldDB" id="L0B1U2"/>
<evidence type="ECO:0000256" key="5">
    <source>
        <dbReference type="RuleBase" id="RU363050"/>
    </source>
</evidence>
<reference evidence="8 9" key="1">
    <citation type="journal article" date="2012" name="BMC Genomics">
        <title>Comparative genomic analysis and phylogenetic position of Theileria equi.</title>
        <authorList>
            <person name="Kappmeyer L.S."/>
            <person name="Thiagarajan M."/>
            <person name="Herndon D.R."/>
            <person name="Ramsay J.D."/>
            <person name="Caler E."/>
            <person name="Djikeng A."/>
            <person name="Gillespie J.J."/>
            <person name="Lau A.O."/>
            <person name="Roalson E.H."/>
            <person name="Silva J.C."/>
            <person name="Silva M.G."/>
            <person name="Suarez C.E."/>
            <person name="Ueti M.W."/>
            <person name="Nene V.M."/>
            <person name="Mealey R.H."/>
            <person name="Knowles D.P."/>
            <person name="Brayton K.A."/>
        </authorList>
    </citation>
    <scope>NUCLEOTIDE SEQUENCE [LARGE SCALE GENOMIC DNA]</scope>
    <source>
        <strain evidence="8 9">WA</strain>
    </source>
</reference>
<name>L0B1U2_THEEQ</name>
<dbReference type="GO" id="GO:0051321">
    <property type="term" value="P:meiotic cell cycle"/>
    <property type="evidence" value="ECO:0007669"/>
    <property type="project" value="TreeGrafter"/>
</dbReference>
<dbReference type="InterPro" id="IPR042241">
    <property type="entry name" value="GCP_C_sf"/>
</dbReference>
<dbReference type="OrthoDB" id="2192946at2759"/>